<protein>
    <submittedName>
        <fullName evidence="1">Uncharacterized protein</fullName>
    </submittedName>
</protein>
<evidence type="ECO:0000313" key="1">
    <source>
        <dbReference type="EMBL" id="KAK5613057.1"/>
    </source>
</evidence>
<name>A0AAV9RVT3_9TELE</name>
<proteinExistence type="predicted"/>
<sequence length="107" mass="12707">MFSHWTPNGPNPVRMVRFVSVNEENCKWHFKFLRCNRFPQEKFFSERQARITKPWSLRCLLLSFFSPEENECEDSVAKLHTNNVVLSDHLKATELVFSLFFGAMQCF</sequence>
<dbReference type="AlphaFoldDB" id="A0AAV9RVT3"/>
<dbReference type="Proteomes" id="UP001311232">
    <property type="component" value="Unassembled WGS sequence"/>
</dbReference>
<comment type="caution">
    <text evidence="1">The sequence shown here is derived from an EMBL/GenBank/DDBJ whole genome shotgun (WGS) entry which is preliminary data.</text>
</comment>
<evidence type="ECO:0000313" key="2">
    <source>
        <dbReference type="Proteomes" id="UP001311232"/>
    </source>
</evidence>
<keyword evidence="2" id="KW-1185">Reference proteome</keyword>
<reference evidence="1 2" key="1">
    <citation type="submission" date="2021-06" db="EMBL/GenBank/DDBJ databases">
        <authorList>
            <person name="Palmer J.M."/>
        </authorList>
    </citation>
    <scope>NUCLEOTIDE SEQUENCE [LARGE SCALE GENOMIC DNA]</scope>
    <source>
        <strain evidence="1 2">MEX-2019</strain>
        <tissue evidence="1">Muscle</tissue>
    </source>
</reference>
<gene>
    <name evidence="1" type="ORF">CRENBAI_002576</name>
</gene>
<organism evidence="1 2">
    <name type="scientific">Crenichthys baileyi</name>
    <name type="common">White River springfish</name>
    <dbReference type="NCBI Taxonomy" id="28760"/>
    <lineage>
        <taxon>Eukaryota</taxon>
        <taxon>Metazoa</taxon>
        <taxon>Chordata</taxon>
        <taxon>Craniata</taxon>
        <taxon>Vertebrata</taxon>
        <taxon>Euteleostomi</taxon>
        <taxon>Actinopterygii</taxon>
        <taxon>Neopterygii</taxon>
        <taxon>Teleostei</taxon>
        <taxon>Neoteleostei</taxon>
        <taxon>Acanthomorphata</taxon>
        <taxon>Ovalentaria</taxon>
        <taxon>Atherinomorphae</taxon>
        <taxon>Cyprinodontiformes</taxon>
        <taxon>Goodeidae</taxon>
        <taxon>Crenichthys</taxon>
    </lineage>
</organism>
<accession>A0AAV9RVT3</accession>
<dbReference type="EMBL" id="JAHHUM010001263">
    <property type="protein sequence ID" value="KAK5613057.1"/>
    <property type="molecule type" value="Genomic_DNA"/>
</dbReference>